<comment type="subcellular location">
    <subcellularLocation>
        <location evidence="1">Cell inner membrane</location>
        <topology evidence="1">Multi-pass membrane protein</topology>
    </subcellularLocation>
</comment>
<feature type="transmembrane region" description="Helical" evidence="9">
    <location>
        <begin position="68"/>
        <end position="88"/>
    </location>
</feature>
<organism evidence="11 12">
    <name type="scientific">Brochothrix thermosphacta</name>
    <name type="common">Microbacterium thermosphactum</name>
    <dbReference type="NCBI Taxonomy" id="2756"/>
    <lineage>
        <taxon>Bacteria</taxon>
        <taxon>Bacillati</taxon>
        <taxon>Bacillota</taxon>
        <taxon>Bacilli</taxon>
        <taxon>Bacillales</taxon>
        <taxon>Listeriaceae</taxon>
        <taxon>Brochothrix</taxon>
    </lineage>
</organism>
<dbReference type="GO" id="GO:0009401">
    <property type="term" value="P:phosphoenolpyruvate-dependent sugar phosphotransferase system"/>
    <property type="evidence" value="ECO:0007669"/>
    <property type="project" value="UniProtKB-KW"/>
</dbReference>
<feature type="transmembrane region" description="Helical" evidence="9">
    <location>
        <begin position="108"/>
        <end position="128"/>
    </location>
</feature>
<dbReference type="GO" id="GO:0005886">
    <property type="term" value="C:plasma membrane"/>
    <property type="evidence" value="ECO:0007669"/>
    <property type="project" value="UniProtKB-SubCell"/>
</dbReference>
<protein>
    <submittedName>
        <fullName evidence="11">PTS mannose transporter subunit IIAB</fullName>
    </submittedName>
</protein>
<dbReference type="Pfam" id="PF02378">
    <property type="entry name" value="PTS_EIIC"/>
    <property type="match status" value="1"/>
</dbReference>
<dbReference type="STRING" id="2756.BFR44_02975"/>
<feature type="transmembrane region" description="Helical" evidence="9">
    <location>
        <begin position="183"/>
        <end position="201"/>
    </location>
</feature>
<evidence type="ECO:0000256" key="6">
    <source>
        <dbReference type="ARBA" id="ARBA00022692"/>
    </source>
</evidence>
<accession>A0A291BUP3</accession>
<keyword evidence="2" id="KW-0813">Transport</keyword>
<evidence type="ECO:0000256" key="2">
    <source>
        <dbReference type="ARBA" id="ARBA00022448"/>
    </source>
</evidence>
<feature type="domain" description="PTS EIIC type-2" evidence="10">
    <location>
        <begin position="9"/>
        <end position="343"/>
    </location>
</feature>
<dbReference type="RefSeq" id="WP_096699156.1">
    <property type="nucleotide sequence ID" value="NZ_CBCPIX010000001.1"/>
</dbReference>
<gene>
    <name evidence="11" type="ORF">CNY62_00365</name>
</gene>
<dbReference type="NCBIfam" id="TIGR01427">
    <property type="entry name" value="PTS_IIC_fructo"/>
    <property type="match status" value="1"/>
</dbReference>
<feature type="transmembrane region" description="Helical" evidence="9">
    <location>
        <begin position="12"/>
        <end position="33"/>
    </location>
</feature>
<feature type="transmembrane region" description="Helical" evidence="9">
    <location>
        <begin position="140"/>
        <end position="163"/>
    </location>
</feature>
<dbReference type="InterPro" id="IPR006327">
    <property type="entry name" value="PTS_IIC_fruc"/>
</dbReference>
<dbReference type="GO" id="GO:0005351">
    <property type="term" value="F:carbohydrate:proton symporter activity"/>
    <property type="evidence" value="ECO:0007669"/>
    <property type="project" value="InterPro"/>
</dbReference>
<evidence type="ECO:0000256" key="4">
    <source>
        <dbReference type="ARBA" id="ARBA00022597"/>
    </source>
</evidence>
<evidence type="ECO:0000256" key="1">
    <source>
        <dbReference type="ARBA" id="ARBA00004429"/>
    </source>
</evidence>
<evidence type="ECO:0000256" key="5">
    <source>
        <dbReference type="ARBA" id="ARBA00022683"/>
    </source>
</evidence>
<evidence type="ECO:0000256" key="8">
    <source>
        <dbReference type="ARBA" id="ARBA00023136"/>
    </source>
</evidence>
<keyword evidence="4" id="KW-0762">Sugar transport</keyword>
<evidence type="ECO:0000256" key="3">
    <source>
        <dbReference type="ARBA" id="ARBA00022475"/>
    </source>
</evidence>
<reference evidence="11 12" key="1">
    <citation type="submission" date="2017-09" db="EMBL/GenBank/DDBJ databases">
        <title>Complete Genome Sequences of Two Strains of the Meat Spoilage Bacterium Brochothrix thermosphacta Isolated from Ground Chicken.</title>
        <authorList>
            <person name="Paoli G.C."/>
            <person name="Wijey C."/>
            <person name="Chen C.-Y."/>
            <person name="Nguyen L."/>
            <person name="Yan X."/>
            <person name="Irwin P.L."/>
        </authorList>
    </citation>
    <scope>NUCLEOTIDE SEQUENCE [LARGE SCALE GENOMIC DNA]</scope>
    <source>
        <strain evidence="11 12">BI</strain>
    </source>
</reference>
<name>A0A291BUP3_BROTH</name>
<feature type="transmembrane region" description="Helical" evidence="9">
    <location>
        <begin position="230"/>
        <end position="248"/>
    </location>
</feature>
<evidence type="ECO:0000259" key="10">
    <source>
        <dbReference type="PROSITE" id="PS51104"/>
    </source>
</evidence>
<dbReference type="EMBL" id="CP023483">
    <property type="protein sequence ID" value="ATF24947.1"/>
    <property type="molecule type" value="Genomic_DNA"/>
</dbReference>
<evidence type="ECO:0000256" key="7">
    <source>
        <dbReference type="ARBA" id="ARBA00022989"/>
    </source>
</evidence>
<dbReference type="PANTHER" id="PTHR30505:SF0">
    <property type="entry name" value="FRUCTOSE-LIKE PTS SYSTEM EIIBC COMPONENT-RELATED"/>
    <property type="match status" value="1"/>
</dbReference>
<keyword evidence="5" id="KW-0598">Phosphotransferase system</keyword>
<sequence length="366" mass="37901">MMKTIGSELKKHVLTGISYMIPLVIAGAVIMAISRVGGSIYGITDIWDAKHAESANNLIRLLHSLDGFGGMALGLMFPVIAAFIGYSISDKLAIAPGLVAGMLVKDIGAGFLGALAAGLIAGYTCLLLKKYVKLPKAAASVVPVFIVPVFGTLITVLLINYVVGIPFASLNTGLENWLNGLSGTNQILMAAIIGGMVGFDLGGPVNKAAVTTAMALLTTGIYAPNTAAQVAIIIPPLGLGLATILAKRKYNTELREAGKSSLVMGFVGISEGAIPFAVESPLKVMPVTVIGSAIGSALAVGLGSVNKAPISGFYGWFTVEMWPIYVLSIAVGTFVVAGLTILLRGNPVIVDEETVIDDIDEAEWEA</sequence>
<dbReference type="AlphaFoldDB" id="A0A291BUP3"/>
<evidence type="ECO:0000256" key="9">
    <source>
        <dbReference type="SAM" id="Phobius"/>
    </source>
</evidence>
<keyword evidence="7 9" id="KW-1133">Transmembrane helix</keyword>
<keyword evidence="12" id="KW-1185">Reference proteome</keyword>
<keyword evidence="6 9" id="KW-0812">Transmembrane</keyword>
<dbReference type="GO" id="GO:0008982">
    <property type="term" value="F:protein-N(PI)-phosphohistidine-sugar phosphotransferase activity"/>
    <property type="evidence" value="ECO:0007669"/>
    <property type="project" value="InterPro"/>
</dbReference>
<evidence type="ECO:0000313" key="12">
    <source>
        <dbReference type="Proteomes" id="UP000243591"/>
    </source>
</evidence>
<dbReference type="InterPro" id="IPR003352">
    <property type="entry name" value="PTS_EIIC"/>
</dbReference>
<dbReference type="PROSITE" id="PS51104">
    <property type="entry name" value="PTS_EIIC_TYPE_2"/>
    <property type="match status" value="1"/>
</dbReference>
<evidence type="ECO:0000313" key="11">
    <source>
        <dbReference type="EMBL" id="ATF24947.1"/>
    </source>
</evidence>
<dbReference type="InterPro" id="IPR013014">
    <property type="entry name" value="PTS_EIIC_2"/>
</dbReference>
<keyword evidence="8 9" id="KW-0472">Membrane</keyword>
<dbReference type="KEGG" id="bths:CNY62_00365"/>
<feature type="transmembrane region" description="Helical" evidence="9">
    <location>
        <begin position="324"/>
        <end position="343"/>
    </location>
</feature>
<dbReference type="PANTHER" id="PTHR30505">
    <property type="entry name" value="FRUCTOSE-LIKE PERMEASE"/>
    <property type="match status" value="1"/>
</dbReference>
<feature type="transmembrane region" description="Helical" evidence="9">
    <location>
        <begin position="284"/>
        <end position="303"/>
    </location>
</feature>
<dbReference type="OrthoDB" id="9782569at2"/>
<dbReference type="Proteomes" id="UP000243591">
    <property type="component" value="Chromosome"/>
</dbReference>
<dbReference type="InterPro" id="IPR050864">
    <property type="entry name" value="Bacterial_PTS_Sugar_Transport"/>
</dbReference>
<proteinExistence type="predicted"/>
<dbReference type="GO" id="GO:0090563">
    <property type="term" value="F:protein-phosphocysteine-sugar phosphotransferase activity"/>
    <property type="evidence" value="ECO:0007669"/>
    <property type="project" value="TreeGrafter"/>
</dbReference>
<keyword evidence="3" id="KW-1003">Cell membrane</keyword>